<sequence length="56" mass="6544">MEIQEGNQNMLWSSQMSSVWSNSSATMRNNSELHNLQLRVGETIQHRYTYTAVQQK</sequence>
<reference evidence="1" key="1">
    <citation type="journal article" date="2019" name="bioRxiv">
        <title>The Genome of the Zebra Mussel, Dreissena polymorpha: A Resource for Invasive Species Research.</title>
        <authorList>
            <person name="McCartney M.A."/>
            <person name="Auch B."/>
            <person name="Kono T."/>
            <person name="Mallez S."/>
            <person name="Zhang Y."/>
            <person name="Obille A."/>
            <person name="Becker A."/>
            <person name="Abrahante J.E."/>
            <person name="Garbe J."/>
            <person name="Badalamenti J.P."/>
            <person name="Herman A."/>
            <person name="Mangelson H."/>
            <person name="Liachko I."/>
            <person name="Sullivan S."/>
            <person name="Sone E.D."/>
            <person name="Koren S."/>
            <person name="Silverstein K.A.T."/>
            <person name="Beckman K.B."/>
            <person name="Gohl D.M."/>
        </authorList>
    </citation>
    <scope>NUCLEOTIDE SEQUENCE</scope>
    <source>
        <strain evidence="1">Duluth1</strain>
        <tissue evidence="1">Whole animal</tissue>
    </source>
</reference>
<organism evidence="1 2">
    <name type="scientific">Dreissena polymorpha</name>
    <name type="common">Zebra mussel</name>
    <name type="synonym">Mytilus polymorpha</name>
    <dbReference type="NCBI Taxonomy" id="45954"/>
    <lineage>
        <taxon>Eukaryota</taxon>
        <taxon>Metazoa</taxon>
        <taxon>Spiralia</taxon>
        <taxon>Lophotrochozoa</taxon>
        <taxon>Mollusca</taxon>
        <taxon>Bivalvia</taxon>
        <taxon>Autobranchia</taxon>
        <taxon>Heteroconchia</taxon>
        <taxon>Euheterodonta</taxon>
        <taxon>Imparidentia</taxon>
        <taxon>Neoheterodontei</taxon>
        <taxon>Myida</taxon>
        <taxon>Dreissenoidea</taxon>
        <taxon>Dreissenidae</taxon>
        <taxon>Dreissena</taxon>
    </lineage>
</organism>
<reference evidence="1" key="2">
    <citation type="submission" date="2020-11" db="EMBL/GenBank/DDBJ databases">
        <authorList>
            <person name="McCartney M.A."/>
            <person name="Auch B."/>
            <person name="Kono T."/>
            <person name="Mallez S."/>
            <person name="Becker A."/>
            <person name="Gohl D.M."/>
            <person name="Silverstein K.A.T."/>
            <person name="Koren S."/>
            <person name="Bechman K.B."/>
            <person name="Herman A."/>
            <person name="Abrahante J.E."/>
            <person name="Garbe J."/>
        </authorList>
    </citation>
    <scope>NUCLEOTIDE SEQUENCE</scope>
    <source>
        <strain evidence="1">Duluth1</strain>
        <tissue evidence="1">Whole animal</tissue>
    </source>
</reference>
<dbReference type="AlphaFoldDB" id="A0A9D4FPT2"/>
<dbReference type="Proteomes" id="UP000828390">
    <property type="component" value="Unassembled WGS sequence"/>
</dbReference>
<evidence type="ECO:0000313" key="1">
    <source>
        <dbReference type="EMBL" id="KAH3800726.1"/>
    </source>
</evidence>
<keyword evidence="2" id="KW-1185">Reference proteome</keyword>
<accession>A0A9D4FPT2</accession>
<name>A0A9D4FPT2_DREPO</name>
<evidence type="ECO:0000313" key="2">
    <source>
        <dbReference type="Proteomes" id="UP000828390"/>
    </source>
</evidence>
<comment type="caution">
    <text evidence="1">The sequence shown here is derived from an EMBL/GenBank/DDBJ whole genome shotgun (WGS) entry which is preliminary data.</text>
</comment>
<protein>
    <submittedName>
        <fullName evidence="1">Uncharacterized protein</fullName>
    </submittedName>
</protein>
<gene>
    <name evidence="1" type="ORF">DPMN_154367</name>
</gene>
<proteinExistence type="predicted"/>
<dbReference type="EMBL" id="JAIWYP010000007">
    <property type="protein sequence ID" value="KAH3800726.1"/>
    <property type="molecule type" value="Genomic_DNA"/>
</dbReference>